<comment type="caution">
    <text evidence="2">The sequence shown here is derived from an EMBL/GenBank/DDBJ whole genome shotgun (WGS) entry which is preliminary data.</text>
</comment>
<sequence>MFYIYVIALSRFQILLALPCCELKIRSLVAEIYSLNAEF</sequence>
<feature type="chain" id="PRO_5006881015" evidence="1">
    <location>
        <begin position="18"/>
        <end position="39"/>
    </location>
</feature>
<proteinExistence type="predicted"/>
<evidence type="ECO:0000256" key="1">
    <source>
        <dbReference type="SAM" id="SignalP"/>
    </source>
</evidence>
<name>A0A0V1KJK0_9BILA</name>
<accession>A0A0V1KJK0</accession>
<evidence type="ECO:0000313" key="3">
    <source>
        <dbReference type="Proteomes" id="UP000054721"/>
    </source>
</evidence>
<keyword evidence="3" id="KW-1185">Reference proteome</keyword>
<organism evidence="2 3">
    <name type="scientific">Trichinella nativa</name>
    <dbReference type="NCBI Taxonomy" id="6335"/>
    <lineage>
        <taxon>Eukaryota</taxon>
        <taxon>Metazoa</taxon>
        <taxon>Ecdysozoa</taxon>
        <taxon>Nematoda</taxon>
        <taxon>Enoplea</taxon>
        <taxon>Dorylaimia</taxon>
        <taxon>Trichinellida</taxon>
        <taxon>Trichinellidae</taxon>
        <taxon>Trichinella</taxon>
    </lineage>
</organism>
<evidence type="ECO:0000313" key="2">
    <source>
        <dbReference type="EMBL" id="KRZ47313.1"/>
    </source>
</evidence>
<protein>
    <submittedName>
        <fullName evidence="2">Uncharacterized protein</fullName>
    </submittedName>
</protein>
<dbReference type="EMBL" id="JYDW01000963">
    <property type="protein sequence ID" value="KRZ47313.1"/>
    <property type="molecule type" value="Genomic_DNA"/>
</dbReference>
<dbReference type="Proteomes" id="UP000054721">
    <property type="component" value="Unassembled WGS sequence"/>
</dbReference>
<gene>
    <name evidence="2" type="ORF">T02_12562</name>
</gene>
<reference evidence="2 3" key="1">
    <citation type="submission" date="2015-05" db="EMBL/GenBank/DDBJ databases">
        <title>Evolution of Trichinella species and genotypes.</title>
        <authorList>
            <person name="Korhonen P.K."/>
            <person name="Edoardo P."/>
            <person name="Giuseppe L.R."/>
            <person name="Gasser R.B."/>
        </authorList>
    </citation>
    <scope>NUCLEOTIDE SEQUENCE [LARGE SCALE GENOMIC DNA]</scope>
    <source>
        <strain evidence="2">ISS10</strain>
    </source>
</reference>
<feature type="signal peptide" evidence="1">
    <location>
        <begin position="1"/>
        <end position="17"/>
    </location>
</feature>
<dbReference type="AlphaFoldDB" id="A0A0V1KJK0"/>
<keyword evidence="1" id="KW-0732">Signal</keyword>